<gene>
    <name evidence="2" type="ORF">KCU98_g5100</name>
</gene>
<dbReference type="Proteomes" id="UP000729357">
    <property type="component" value="Unassembled WGS sequence"/>
</dbReference>
<evidence type="ECO:0000256" key="1">
    <source>
        <dbReference type="SAM" id="MobiDB-lite"/>
    </source>
</evidence>
<organism evidence="2 3">
    <name type="scientific">Aureobasidium melanogenum</name>
    <name type="common">Aureobasidium pullulans var. melanogenum</name>
    <dbReference type="NCBI Taxonomy" id="46634"/>
    <lineage>
        <taxon>Eukaryota</taxon>
        <taxon>Fungi</taxon>
        <taxon>Dikarya</taxon>
        <taxon>Ascomycota</taxon>
        <taxon>Pezizomycotina</taxon>
        <taxon>Dothideomycetes</taxon>
        <taxon>Dothideomycetidae</taxon>
        <taxon>Dothideales</taxon>
        <taxon>Saccotheciaceae</taxon>
        <taxon>Aureobasidium</taxon>
    </lineage>
</organism>
<evidence type="ECO:0000313" key="3">
    <source>
        <dbReference type="Proteomes" id="UP000729357"/>
    </source>
</evidence>
<reference evidence="2" key="1">
    <citation type="journal article" date="2021" name="J Fungi (Basel)">
        <title>Virulence traits and population genomics of the black yeast Aureobasidium melanogenum.</title>
        <authorList>
            <person name="Cernosa A."/>
            <person name="Sun X."/>
            <person name="Gostincar C."/>
            <person name="Fang C."/>
            <person name="Gunde-Cimerman N."/>
            <person name="Song Z."/>
        </authorList>
    </citation>
    <scope>NUCLEOTIDE SEQUENCE</scope>
    <source>
        <strain evidence="2">EXF-9298</strain>
    </source>
</reference>
<reference evidence="2" key="2">
    <citation type="submission" date="2021-08" db="EMBL/GenBank/DDBJ databases">
        <authorList>
            <person name="Gostincar C."/>
            <person name="Sun X."/>
            <person name="Song Z."/>
            <person name="Gunde-Cimerman N."/>
        </authorList>
    </citation>
    <scope>NUCLEOTIDE SEQUENCE</scope>
    <source>
        <strain evidence="2">EXF-9298</strain>
    </source>
</reference>
<proteinExistence type="predicted"/>
<accession>A0A9P8FZ70</accession>
<evidence type="ECO:0000313" key="2">
    <source>
        <dbReference type="EMBL" id="KAG9984881.1"/>
    </source>
</evidence>
<sequence length="382" mass="43311">MSSAPPDLLEGVDIEEDVLPATLWETIYAFCERPTEPEEQIARLQHMIHNMDWIASVISKQPNFVEKTLRSTVSEPQVEAADESPCRTATNKRKAIDTANPKPRQTKKTKKNRATSVLERSEPAALPKHILPLVSPTSQVDNRTLDQANKHNVSYATRTPSTEMANQVYDNRELLEIDATTSLDGAQDSPLRSAAVRLKNVWARSKGNALMTVEAMVYYKELAEDIRRLEEDTYRPETSIGQDWLEHSKGRTKSVQVRRNFVLQRLLEHISPATMGTTADEDKKKKDTAKLQKERSMARSIDLMVRLSGHGILPMMGSSAWRETFPQYAATTAEPLLTELLAQCPVLRQICDRVDQNFYQYLRNTGRLTQLPEHKEQCLQGN</sequence>
<protein>
    <submittedName>
        <fullName evidence="2">Uncharacterized protein</fullName>
    </submittedName>
</protein>
<feature type="region of interest" description="Disordered" evidence="1">
    <location>
        <begin position="74"/>
        <end position="118"/>
    </location>
</feature>
<feature type="non-terminal residue" evidence="2">
    <location>
        <position position="382"/>
    </location>
</feature>
<dbReference type="AlphaFoldDB" id="A0A9P8FZ70"/>
<feature type="compositionally biased region" description="Basic residues" evidence="1">
    <location>
        <begin position="104"/>
        <end position="113"/>
    </location>
</feature>
<feature type="region of interest" description="Disordered" evidence="1">
    <location>
        <begin position="274"/>
        <end position="293"/>
    </location>
</feature>
<feature type="compositionally biased region" description="Basic and acidic residues" evidence="1">
    <location>
        <begin position="280"/>
        <end position="293"/>
    </location>
</feature>
<keyword evidence="3" id="KW-1185">Reference proteome</keyword>
<name>A0A9P8FZ70_AURME</name>
<dbReference type="EMBL" id="JAHFXS010000446">
    <property type="protein sequence ID" value="KAG9984881.1"/>
    <property type="molecule type" value="Genomic_DNA"/>
</dbReference>
<comment type="caution">
    <text evidence="2">The sequence shown here is derived from an EMBL/GenBank/DDBJ whole genome shotgun (WGS) entry which is preliminary data.</text>
</comment>